<proteinExistence type="predicted"/>
<name>A0A090CFI1_PODAN</name>
<sequence length="152" mass="16210">MFTITIIMHAAFNSVFDIDGATVVNNGARIDYTTSSSESVEPKSAINNGDLNFANSAPTFDNGSRSKCAVRGASITKLDNVAIAKNTTKLNKTSTGTTTKQGNTTDVAVPSAAGSCKHWSKSRTNFRTSTNRCPTKTAKSTGHCQNWPRWSA</sequence>
<dbReference type="AlphaFoldDB" id="A0A090CFI1"/>
<protein>
    <submittedName>
        <fullName evidence="2">Uncharacterized protein</fullName>
    </submittedName>
</protein>
<evidence type="ECO:0000313" key="3">
    <source>
        <dbReference type="Proteomes" id="UP000001197"/>
    </source>
</evidence>
<evidence type="ECO:0000256" key="1">
    <source>
        <dbReference type="SAM" id="MobiDB-lite"/>
    </source>
</evidence>
<accession>A0A090CFI1</accession>
<dbReference type="Proteomes" id="UP000001197">
    <property type="component" value="Chromosome 1"/>
</dbReference>
<reference evidence="2 3" key="1">
    <citation type="journal article" date="2008" name="Genome Biol.">
        <title>The genome sequence of the model ascomycete fungus Podospora anserina.</title>
        <authorList>
            <person name="Espagne E."/>
            <person name="Lespinet O."/>
            <person name="Malagnac F."/>
            <person name="Da Silva C."/>
            <person name="Jaillon O."/>
            <person name="Porcel B.M."/>
            <person name="Couloux A."/>
            <person name="Aury J.-M."/>
            <person name="Segurens B."/>
            <person name="Poulain J."/>
            <person name="Anthouard V."/>
            <person name="Grossetete S."/>
            <person name="Khalili H."/>
            <person name="Coppin E."/>
            <person name="Dequard-Chablat M."/>
            <person name="Picard M."/>
            <person name="Contamine V."/>
            <person name="Arnaise S."/>
            <person name="Bourdais A."/>
            <person name="Berteaux-Lecellier V."/>
            <person name="Gautheret D."/>
            <person name="de Vries R.P."/>
            <person name="Battaglia E."/>
            <person name="Coutinho P.M."/>
            <person name="Danchin E.G.J."/>
            <person name="Henrissat B."/>
            <person name="El Khoury R."/>
            <person name="Sainsard-Chanet A."/>
            <person name="Boivin A."/>
            <person name="Pinan-Lucarre B."/>
            <person name="Sellem C.H."/>
            <person name="Debuchy R."/>
            <person name="Wincker P."/>
            <person name="Weissenbach J."/>
            <person name="Silar P."/>
        </authorList>
    </citation>
    <scope>NUCLEOTIDE SEQUENCE [LARGE SCALE GENOMIC DNA]</scope>
    <source>
        <strain evidence="3">S / ATCC MYA-4624 / DSM 980 / FGSC 10383</strain>
    </source>
</reference>
<reference evidence="3" key="2">
    <citation type="journal article" date="2014" name="Genetics">
        <title>Maintaining two mating types: Structure of the mating type locus and its role in heterokaryosis in Podospora anserina.</title>
        <authorList>
            <person name="Grognet P."/>
            <person name="Bidard F."/>
            <person name="Kuchly C."/>
            <person name="Tong L.C.H."/>
            <person name="Coppin E."/>
            <person name="Benkhali J.A."/>
            <person name="Couloux A."/>
            <person name="Wincker P."/>
            <person name="Debuchy R."/>
            <person name="Silar P."/>
        </authorList>
    </citation>
    <scope>GENOME REANNOTATION</scope>
    <source>
        <strain evidence="3">S / ATCC MYA-4624 / DSM 980 / FGSC 10383</strain>
    </source>
</reference>
<keyword evidence="3" id="KW-1185">Reference proteome</keyword>
<organism evidence="2 3">
    <name type="scientific">Podospora anserina (strain S / ATCC MYA-4624 / DSM 980 / FGSC 10383)</name>
    <name type="common">Pleurage anserina</name>
    <dbReference type="NCBI Taxonomy" id="515849"/>
    <lineage>
        <taxon>Eukaryota</taxon>
        <taxon>Fungi</taxon>
        <taxon>Dikarya</taxon>
        <taxon>Ascomycota</taxon>
        <taxon>Pezizomycotina</taxon>
        <taxon>Sordariomycetes</taxon>
        <taxon>Sordariomycetidae</taxon>
        <taxon>Sordariales</taxon>
        <taxon>Podosporaceae</taxon>
        <taxon>Podospora</taxon>
        <taxon>Podospora anserina</taxon>
    </lineage>
</organism>
<dbReference type="EMBL" id="FO904936">
    <property type="protein sequence ID" value="CDP24179.1"/>
    <property type="molecule type" value="Genomic_DNA"/>
</dbReference>
<feature type="region of interest" description="Disordered" evidence="1">
    <location>
        <begin position="127"/>
        <end position="152"/>
    </location>
</feature>
<feature type="compositionally biased region" description="Polar residues" evidence="1">
    <location>
        <begin position="127"/>
        <end position="144"/>
    </location>
</feature>
<dbReference type="InParanoid" id="A0A090CFI1"/>
<evidence type="ECO:0000313" key="2">
    <source>
        <dbReference type="EMBL" id="CDP24179.1"/>
    </source>
</evidence>